<accession>A0A086KGZ8</accession>
<dbReference type="GO" id="GO:0046982">
    <property type="term" value="F:protein heterodimerization activity"/>
    <property type="evidence" value="ECO:0007669"/>
    <property type="project" value="InterPro"/>
</dbReference>
<dbReference type="PANTHER" id="PTHR12773:SF0">
    <property type="entry name" value="MULTIFUNCTIONAL METHYLTRANSFERASE SUBUNIT TRM112-LIKE PROTEIN"/>
    <property type="match status" value="1"/>
</dbReference>
<sequence length="126" mass="14175">MRLLTHNLIACNRRQCTGGFPLKIVVDEKSEDATTVEPSEFQPELVKQLLGKLDWEALVKTADQFGLQLPPTFTESDKSDEHFLRAVHEAVVEFHVLEGKLVCPVCAREYPVSNGIPNMLLQDDEV</sequence>
<dbReference type="SUPFAM" id="SSF158997">
    <property type="entry name" value="Trm112p-like"/>
    <property type="match status" value="1"/>
</dbReference>
<dbReference type="Pfam" id="PF03966">
    <property type="entry name" value="Trm112p"/>
    <property type="match status" value="1"/>
</dbReference>
<dbReference type="OrthoDB" id="2187549at2759"/>
<dbReference type="EMBL" id="AHZU02000495">
    <property type="protein sequence ID" value="KFG43666.1"/>
    <property type="molecule type" value="Genomic_DNA"/>
</dbReference>
<dbReference type="Proteomes" id="UP000028837">
    <property type="component" value="Unassembled WGS sequence"/>
</dbReference>
<evidence type="ECO:0000256" key="1">
    <source>
        <dbReference type="ARBA" id="ARBA00007980"/>
    </source>
</evidence>
<dbReference type="InterPro" id="IPR039127">
    <property type="entry name" value="Trm112"/>
</dbReference>
<dbReference type="PANTHER" id="PTHR12773">
    <property type="entry name" value="UPF0315 PROTEIN-RELATED"/>
    <property type="match status" value="1"/>
</dbReference>
<proteinExistence type="inferred from homology"/>
<comment type="similarity">
    <text evidence="1">Belongs to the TRM112 family.</text>
</comment>
<name>A0A086KGZ8_TOXGO</name>
<gene>
    <name evidence="2" type="ORF">TGDOM2_270540</name>
</gene>
<dbReference type="InterPro" id="IPR005651">
    <property type="entry name" value="Trm112-like"/>
</dbReference>
<dbReference type="Gene3D" id="2.20.25.10">
    <property type="match status" value="1"/>
</dbReference>
<dbReference type="VEuPathDB" id="ToxoDB:TGDOM2_270540"/>
<protein>
    <submittedName>
        <fullName evidence="2">Trm112p family domain-containing protein</fullName>
    </submittedName>
</protein>
<dbReference type="GO" id="GO:0030488">
    <property type="term" value="P:tRNA methylation"/>
    <property type="evidence" value="ECO:0007669"/>
    <property type="project" value="TreeGrafter"/>
</dbReference>
<evidence type="ECO:0000313" key="2">
    <source>
        <dbReference type="EMBL" id="KFG43666.1"/>
    </source>
</evidence>
<organism evidence="2 3">
    <name type="scientific">Toxoplasma gondii GAB2-2007-GAL-DOM2</name>
    <dbReference type="NCBI Taxonomy" id="1130820"/>
    <lineage>
        <taxon>Eukaryota</taxon>
        <taxon>Sar</taxon>
        <taxon>Alveolata</taxon>
        <taxon>Apicomplexa</taxon>
        <taxon>Conoidasida</taxon>
        <taxon>Coccidia</taxon>
        <taxon>Eucoccidiorida</taxon>
        <taxon>Eimeriorina</taxon>
        <taxon>Sarcocystidae</taxon>
        <taxon>Toxoplasma</taxon>
    </lineage>
</organism>
<dbReference type="GO" id="GO:0070476">
    <property type="term" value="P:rRNA (guanine-N7)-methylation"/>
    <property type="evidence" value="ECO:0007669"/>
    <property type="project" value="TreeGrafter"/>
</dbReference>
<reference evidence="2 3" key="1">
    <citation type="submission" date="2014-02" db="EMBL/GenBank/DDBJ databases">
        <authorList>
            <person name="Sibley D."/>
            <person name="Venepally P."/>
            <person name="Karamycheva S."/>
            <person name="Hadjithomas M."/>
            <person name="Khan A."/>
            <person name="Brunk B."/>
            <person name="Roos D."/>
            <person name="Caler E."/>
            <person name="Lorenzi H."/>
        </authorList>
    </citation>
    <scope>NUCLEOTIDE SEQUENCE [LARGE SCALE GENOMIC DNA]</scope>
    <source>
        <strain evidence="2 3">GAB2-2007-GAL-DOM2</strain>
    </source>
</reference>
<evidence type="ECO:0000313" key="3">
    <source>
        <dbReference type="Proteomes" id="UP000028837"/>
    </source>
</evidence>
<dbReference type="CDD" id="cd21089">
    <property type="entry name" value="Trm112-like"/>
    <property type="match status" value="1"/>
</dbReference>
<dbReference type="AlphaFoldDB" id="A0A086KGZ8"/>
<comment type="caution">
    <text evidence="2">The sequence shown here is derived from an EMBL/GenBank/DDBJ whole genome shotgun (WGS) entry which is preliminary data.</text>
</comment>